<dbReference type="PROSITE" id="PS00070">
    <property type="entry name" value="ALDEHYDE_DEHYDR_CYS"/>
    <property type="match status" value="1"/>
</dbReference>
<evidence type="ECO:0000259" key="7">
    <source>
        <dbReference type="Pfam" id="PF00171"/>
    </source>
</evidence>
<dbReference type="PROSITE" id="PS00687">
    <property type="entry name" value="ALDEHYDE_DEHYDR_GLU"/>
    <property type="match status" value="1"/>
</dbReference>
<gene>
    <name evidence="8" type="ORF">FJTKL_11957</name>
</gene>
<feature type="domain" description="Aldehyde dehydrogenase" evidence="7">
    <location>
        <begin position="292"/>
        <end position="494"/>
    </location>
</feature>
<keyword evidence="9" id="KW-1185">Reference proteome</keyword>
<evidence type="ECO:0000256" key="3">
    <source>
        <dbReference type="ARBA" id="ARBA00024226"/>
    </source>
</evidence>
<dbReference type="SUPFAM" id="SSF53720">
    <property type="entry name" value="ALDH-like"/>
    <property type="match status" value="1"/>
</dbReference>
<dbReference type="CDD" id="cd07106">
    <property type="entry name" value="ALDH_AldA-AAD23400"/>
    <property type="match status" value="1"/>
</dbReference>
<dbReference type="Pfam" id="PF00171">
    <property type="entry name" value="Aldedh"/>
    <property type="match status" value="2"/>
</dbReference>
<dbReference type="InterPro" id="IPR015590">
    <property type="entry name" value="Aldehyde_DH_dom"/>
</dbReference>
<comment type="similarity">
    <text evidence="1 6">Belongs to the aldehyde dehydrogenase family.</text>
</comment>
<reference evidence="8 9" key="1">
    <citation type="submission" date="2024-03" db="EMBL/GenBank/DDBJ databases">
        <title>A high-quality draft genome sequence of Diaporthe vaccinii, a causative agent of upright dieback and viscid rot disease in cranberry plants.</title>
        <authorList>
            <person name="Sarrasin M."/>
            <person name="Lang B.F."/>
            <person name="Burger G."/>
        </authorList>
    </citation>
    <scope>NUCLEOTIDE SEQUENCE [LARGE SCALE GENOMIC DNA]</scope>
    <source>
        <strain evidence="8 9">IS7</strain>
    </source>
</reference>
<proteinExistence type="inferred from homology"/>
<dbReference type="InterPro" id="IPR016160">
    <property type="entry name" value="Ald_DH_CS_CYS"/>
</dbReference>
<keyword evidence="2 6" id="KW-0560">Oxidoreductase</keyword>
<evidence type="ECO:0000256" key="4">
    <source>
        <dbReference type="ARBA" id="ARBA00049194"/>
    </source>
</evidence>
<dbReference type="InterPro" id="IPR044086">
    <property type="entry name" value="LUC3-like"/>
</dbReference>
<evidence type="ECO:0000313" key="9">
    <source>
        <dbReference type="Proteomes" id="UP001600888"/>
    </source>
</evidence>
<protein>
    <recommendedName>
        <fullName evidence="3">aldehyde dehydrogenase (NAD(+))</fullName>
        <ecNumber evidence="3">1.2.1.3</ecNumber>
    </recommendedName>
</protein>
<name>A0ABR4FB91_9PEZI</name>
<dbReference type="EC" id="1.2.1.3" evidence="3"/>
<sequence>MTSTAEYKIDFTNFQNVINNKLTSTAETRHGVNPSTEENLPEVPVSGQEEVDQAVAAARAAYPAWRLKTWDERSACVQKLADAIEANHDEIRDLLVNESGKAFSTANMEMQFAIGHLRVTSGLRIPDETVEDTDERTAVVRYRPLGVGCAIVPWNWPLLLGVGKIGPGVMAGNSVIVKPSPFAPYTLIKVAELAAKIFPPGVIQVLSGDESLGPRLTLHPGINKVSFTGSTATGKKVAEACAKTVKRVTLELGGNDAAIVCDDADLAKVVPKVCPAPDNGYFNVYIKPFQQVSTLALISSGQICMNVKRIYVHEKIYDDFLKAMVDFIGNNLKSGPAADPNTGVGPVQNSMQYAKVLNLYEAAEKEGWKIATGGLKEKKEGKGFILPPTIIDDPAEGSRIEAEEPFGPILPVMRWSNEADVVRRANGFDSGLGASVWSSDIAKATKIADQLEAGSVWVNTHFEVGPHMPFGGHKQAGLGMEWGVVGLKGWCNPQAFWTRKD</sequence>
<dbReference type="EMBL" id="JBAWTH010000005">
    <property type="protein sequence ID" value="KAL2291761.1"/>
    <property type="molecule type" value="Genomic_DNA"/>
</dbReference>
<organism evidence="8 9">
    <name type="scientific">Diaporthe vaccinii</name>
    <dbReference type="NCBI Taxonomy" id="105482"/>
    <lineage>
        <taxon>Eukaryota</taxon>
        <taxon>Fungi</taxon>
        <taxon>Dikarya</taxon>
        <taxon>Ascomycota</taxon>
        <taxon>Pezizomycotina</taxon>
        <taxon>Sordariomycetes</taxon>
        <taxon>Sordariomycetidae</taxon>
        <taxon>Diaporthales</taxon>
        <taxon>Diaporthaceae</taxon>
        <taxon>Diaporthe</taxon>
        <taxon>Diaporthe eres species complex</taxon>
    </lineage>
</organism>
<evidence type="ECO:0000256" key="5">
    <source>
        <dbReference type="PROSITE-ProRule" id="PRU10007"/>
    </source>
</evidence>
<dbReference type="Proteomes" id="UP001600888">
    <property type="component" value="Unassembled WGS sequence"/>
</dbReference>
<dbReference type="InterPro" id="IPR016163">
    <property type="entry name" value="Ald_DH_C"/>
</dbReference>
<evidence type="ECO:0000256" key="6">
    <source>
        <dbReference type="RuleBase" id="RU003345"/>
    </source>
</evidence>
<dbReference type="InterPro" id="IPR016162">
    <property type="entry name" value="Ald_DH_N"/>
</dbReference>
<accession>A0ABR4FB91</accession>
<comment type="catalytic activity">
    <reaction evidence="4">
        <text>an aldehyde + NAD(+) + H2O = a carboxylate + NADH + 2 H(+)</text>
        <dbReference type="Rhea" id="RHEA:16185"/>
        <dbReference type="ChEBI" id="CHEBI:15377"/>
        <dbReference type="ChEBI" id="CHEBI:15378"/>
        <dbReference type="ChEBI" id="CHEBI:17478"/>
        <dbReference type="ChEBI" id="CHEBI:29067"/>
        <dbReference type="ChEBI" id="CHEBI:57540"/>
        <dbReference type="ChEBI" id="CHEBI:57945"/>
        <dbReference type="EC" id="1.2.1.3"/>
    </reaction>
</comment>
<dbReference type="Gene3D" id="3.40.309.10">
    <property type="entry name" value="Aldehyde Dehydrogenase, Chain A, domain 2"/>
    <property type="match status" value="1"/>
</dbReference>
<evidence type="ECO:0000313" key="8">
    <source>
        <dbReference type="EMBL" id="KAL2291761.1"/>
    </source>
</evidence>
<dbReference type="InterPro" id="IPR029510">
    <property type="entry name" value="Ald_DH_CS_GLU"/>
</dbReference>
<comment type="caution">
    <text evidence="8">The sequence shown here is derived from an EMBL/GenBank/DDBJ whole genome shotgun (WGS) entry which is preliminary data.</text>
</comment>
<dbReference type="Gene3D" id="3.40.605.10">
    <property type="entry name" value="Aldehyde Dehydrogenase, Chain A, domain 1"/>
    <property type="match status" value="2"/>
</dbReference>
<evidence type="ECO:0000256" key="1">
    <source>
        <dbReference type="ARBA" id="ARBA00009986"/>
    </source>
</evidence>
<feature type="active site" evidence="5">
    <location>
        <position position="251"/>
    </location>
</feature>
<evidence type="ECO:0000256" key="2">
    <source>
        <dbReference type="ARBA" id="ARBA00023002"/>
    </source>
</evidence>
<dbReference type="InterPro" id="IPR016161">
    <property type="entry name" value="Ald_DH/histidinol_DH"/>
</dbReference>
<feature type="domain" description="Aldehyde dehydrogenase" evidence="7">
    <location>
        <begin position="27"/>
        <end position="273"/>
    </location>
</feature>
<dbReference type="PANTHER" id="PTHR11699">
    <property type="entry name" value="ALDEHYDE DEHYDROGENASE-RELATED"/>
    <property type="match status" value="1"/>
</dbReference>